<dbReference type="PATRIC" id="fig|1162668.3.peg.1692"/>
<dbReference type="PROSITE" id="PS51677">
    <property type="entry name" value="NODB"/>
    <property type="match status" value="1"/>
</dbReference>
<feature type="domain" description="NodB homology" evidence="3">
    <location>
        <begin position="66"/>
        <end position="241"/>
    </location>
</feature>
<dbReference type="PANTHER" id="PTHR34216">
    <property type="match status" value="1"/>
</dbReference>
<dbReference type="PANTHER" id="PTHR34216:SF3">
    <property type="entry name" value="POLY-BETA-1,6-N-ACETYL-D-GLUCOSAMINE N-DEACETYLASE"/>
    <property type="match status" value="1"/>
</dbReference>
<dbReference type="CDD" id="cd10918">
    <property type="entry name" value="CE4_NodB_like_5s_6s"/>
    <property type="match status" value="1"/>
</dbReference>
<dbReference type="GO" id="GO:0016810">
    <property type="term" value="F:hydrolase activity, acting on carbon-nitrogen (but not peptide) bonds"/>
    <property type="evidence" value="ECO:0007669"/>
    <property type="project" value="InterPro"/>
</dbReference>
<organism evidence="4 5">
    <name type="scientific">Leptospirillum ferrooxidans (strain C2-3)</name>
    <dbReference type="NCBI Taxonomy" id="1162668"/>
    <lineage>
        <taxon>Bacteria</taxon>
        <taxon>Pseudomonadati</taxon>
        <taxon>Nitrospirota</taxon>
        <taxon>Nitrospiria</taxon>
        <taxon>Nitrospirales</taxon>
        <taxon>Nitrospiraceae</taxon>
        <taxon>Leptospirillum</taxon>
    </lineage>
</organism>
<dbReference type="GO" id="GO:0005975">
    <property type="term" value="P:carbohydrate metabolic process"/>
    <property type="evidence" value="ECO:0007669"/>
    <property type="project" value="InterPro"/>
</dbReference>
<gene>
    <name evidence="4" type="ordered locus">LFE_1424</name>
</gene>
<reference evidence="4 5" key="1">
    <citation type="journal article" date="2012" name="J. Bacteriol.">
        <title>Complete Genome Sequence of Leptospirillum ferrooxidans Strain C2-3, Isolated from a Fresh Volcanic Ash Deposit on the Island of Miyake, Japan.</title>
        <authorList>
            <person name="Fujimura R."/>
            <person name="Sato Y."/>
            <person name="Nishizawa T."/>
            <person name="Oshima K."/>
            <person name="Kim S.-W."/>
            <person name="Hattori M."/>
            <person name="Kamijo T."/>
            <person name="Ohta H."/>
        </authorList>
    </citation>
    <scope>NUCLEOTIDE SEQUENCE [LARGE SCALE GENOMIC DNA]</scope>
    <source>
        <strain evidence="4 5">C2-3</strain>
    </source>
</reference>
<accession>I0IPA8</accession>
<dbReference type="Proteomes" id="UP000007382">
    <property type="component" value="Chromosome"/>
</dbReference>
<dbReference type="STRING" id="1162668.LFE_1424"/>
<evidence type="ECO:0000256" key="1">
    <source>
        <dbReference type="ARBA" id="ARBA00004613"/>
    </source>
</evidence>
<keyword evidence="2" id="KW-0732">Signal</keyword>
<evidence type="ECO:0000313" key="5">
    <source>
        <dbReference type="Proteomes" id="UP000007382"/>
    </source>
</evidence>
<protein>
    <submittedName>
        <fullName evidence="4">Putative polysaccharide deacetylase</fullName>
    </submittedName>
</protein>
<dbReference type="SUPFAM" id="SSF88713">
    <property type="entry name" value="Glycoside hydrolase/deacetylase"/>
    <property type="match status" value="1"/>
</dbReference>
<dbReference type="Gene3D" id="3.20.20.370">
    <property type="entry name" value="Glycoside hydrolase/deacetylase"/>
    <property type="match status" value="1"/>
</dbReference>
<evidence type="ECO:0000259" key="3">
    <source>
        <dbReference type="PROSITE" id="PS51677"/>
    </source>
</evidence>
<dbReference type="InterPro" id="IPR002509">
    <property type="entry name" value="NODB_dom"/>
</dbReference>
<dbReference type="KEGG" id="lfc:LFE_1424"/>
<dbReference type="RefSeq" id="WP_014449595.1">
    <property type="nucleotide sequence ID" value="NC_017094.1"/>
</dbReference>
<proteinExistence type="predicted"/>
<sequence length="241" mass="26969">MKTEEGKFVPPILYYHRVDPDLSPHAGVTPDQFRSQLSILKQAGFQGTTLDFAMKNGHTDPVTGKKIVAITFDDGYQDNYRYAMPILQEFGFLATIFCLSGKIGGISDWTEDPIWKGHPLLDAPQMRELSSLGLEIGSHTRTHVDLSRLSSTDARDEIVHSKSDLEELLGVPVRSFCYPFGAYREETPTLVRSAGYSWGRSVTRRSLAPVVSSMLLPCRPVSGRMFLPRFLSWTLLTRITG</sequence>
<evidence type="ECO:0000313" key="4">
    <source>
        <dbReference type="EMBL" id="BAM07107.1"/>
    </source>
</evidence>
<comment type="subcellular location">
    <subcellularLocation>
        <location evidence="1">Secreted</location>
    </subcellularLocation>
</comment>
<dbReference type="InterPro" id="IPR011330">
    <property type="entry name" value="Glyco_hydro/deAcase_b/a-brl"/>
</dbReference>
<dbReference type="GO" id="GO:0005576">
    <property type="term" value="C:extracellular region"/>
    <property type="evidence" value="ECO:0007669"/>
    <property type="project" value="UniProtKB-SubCell"/>
</dbReference>
<dbReference type="AlphaFoldDB" id="I0IPA8"/>
<keyword evidence="5" id="KW-1185">Reference proteome</keyword>
<dbReference type="eggNOG" id="COG0726">
    <property type="taxonomic scope" value="Bacteria"/>
</dbReference>
<reference evidence="5" key="2">
    <citation type="submission" date="2012-03" db="EMBL/GenBank/DDBJ databases">
        <title>The complete genome sequence of the pioneer microbe on fresh volcanic deposit, Leptospirillum ferrooxidans strain C2-3.</title>
        <authorList>
            <person name="Fujimura R."/>
            <person name="Sato Y."/>
            <person name="Nishizawa T."/>
            <person name="Nanba K."/>
            <person name="Oshima K."/>
            <person name="Hattori M."/>
            <person name="Kamijo T."/>
            <person name="Ohta H."/>
        </authorList>
    </citation>
    <scope>NUCLEOTIDE SEQUENCE [LARGE SCALE GENOMIC DNA]</scope>
    <source>
        <strain evidence="5">C2-3</strain>
    </source>
</reference>
<dbReference type="HOGENOM" id="CLU_030024_5_2_0"/>
<dbReference type="InterPro" id="IPR051398">
    <property type="entry name" value="Polysacch_Deacetylase"/>
</dbReference>
<evidence type="ECO:0000256" key="2">
    <source>
        <dbReference type="ARBA" id="ARBA00022729"/>
    </source>
</evidence>
<dbReference type="Pfam" id="PF01522">
    <property type="entry name" value="Polysacc_deac_1"/>
    <property type="match status" value="1"/>
</dbReference>
<name>I0IPA8_LEPFC</name>
<dbReference type="OrthoDB" id="9776235at2"/>
<dbReference type="EMBL" id="AP012342">
    <property type="protein sequence ID" value="BAM07107.1"/>
    <property type="molecule type" value="Genomic_DNA"/>
</dbReference>